<dbReference type="EMBL" id="CAFBMS010000059">
    <property type="protein sequence ID" value="CAB4922592.1"/>
    <property type="molecule type" value="Genomic_DNA"/>
</dbReference>
<evidence type="ECO:0000259" key="1">
    <source>
        <dbReference type="Pfam" id="PF03235"/>
    </source>
</evidence>
<name>A0A6J7HST6_9ZZZZ</name>
<feature type="domain" description="GmrSD restriction endonucleases N-terminal" evidence="1">
    <location>
        <begin position="11"/>
        <end position="247"/>
    </location>
</feature>
<sequence>MNWGEVGSREISTLFSDMKSGKLALPEFQRDFVWEFLDIERLLESILAGFPAGSLMLWQTDKPQLSVRPLEGAPPTKPGNQLTLVLDGQQRLTSLWTALASSDRYCFYVDVNQLAEVIAAADKTKADWRDEVDQVVVQRKVGRGTKAIPTAPASKAEQISQGLLPVFQMLDTGEMMGWLMEWTESSPVDPEIRSKVFKIVSEFSSYRFPVIELSPETSLEAVCRIFETVNRYGVVLSPWDLLTARFFVKDLNLRHCWENETPEEVQNRLDDSKYSLLQVLALVKTSDQLFDSTPVRPKATRSVVLGLDAPFVAGAWAKAANGYNEAIVMLEAQCGWSGSRTLPYPPLVVTMAAWQAVTKGWAPADRGRATAIARQHYFASVFSRNYDEGSTSQMGKDLFDMARVFADSSAKTEAMDKFAGVDLARDVAQEKWRAKALLASVLSMVSAAQAEDFFKVKPLFAHWRLTPKVDVHHIFPKAYLATIDPKLDADVIANATFLTPVTNQSIGKRRPSDYLAEMKENLINVPELMRSHLVSAEALNALHQDDYPAFIEARSATIRDVAQLLVDGDTIAQALGKVLPIRN</sequence>
<dbReference type="Pfam" id="PF03235">
    <property type="entry name" value="GmrSD_N"/>
    <property type="match status" value="1"/>
</dbReference>
<accession>A0A6J7HST6</accession>
<dbReference type="PANTHER" id="PTHR37292">
    <property type="entry name" value="VNG6097C"/>
    <property type="match status" value="1"/>
</dbReference>
<reference evidence="2" key="1">
    <citation type="submission" date="2020-05" db="EMBL/GenBank/DDBJ databases">
        <authorList>
            <person name="Chiriac C."/>
            <person name="Salcher M."/>
            <person name="Ghai R."/>
            <person name="Kavagutti S V."/>
        </authorList>
    </citation>
    <scope>NUCLEOTIDE SEQUENCE</scope>
</reference>
<evidence type="ECO:0000313" key="2">
    <source>
        <dbReference type="EMBL" id="CAB4922592.1"/>
    </source>
</evidence>
<dbReference type="PANTHER" id="PTHR37292:SF2">
    <property type="entry name" value="DUF262 DOMAIN-CONTAINING PROTEIN"/>
    <property type="match status" value="1"/>
</dbReference>
<gene>
    <name evidence="2" type="ORF">UFOPK3614_00944</name>
</gene>
<proteinExistence type="predicted"/>
<dbReference type="AlphaFoldDB" id="A0A6J7HST6"/>
<dbReference type="InterPro" id="IPR004919">
    <property type="entry name" value="GmrSD_N"/>
</dbReference>
<organism evidence="2">
    <name type="scientific">freshwater metagenome</name>
    <dbReference type="NCBI Taxonomy" id="449393"/>
    <lineage>
        <taxon>unclassified sequences</taxon>
        <taxon>metagenomes</taxon>
        <taxon>ecological metagenomes</taxon>
    </lineage>
</organism>
<protein>
    <submittedName>
        <fullName evidence="2">Unannotated protein</fullName>
    </submittedName>
</protein>